<dbReference type="PROSITE" id="PS50878">
    <property type="entry name" value="RT_POL"/>
    <property type="match status" value="1"/>
</dbReference>
<dbReference type="AlphaFoldDB" id="A0AAV1KC74"/>
<dbReference type="Proteomes" id="UP001314205">
    <property type="component" value="Unassembled WGS sequence"/>
</dbReference>
<comment type="caution">
    <text evidence="2">The sequence shown here is derived from an EMBL/GenBank/DDBJ whole genome shotgun (WGS) entry which is preliminary data.</text>
</comment>
<dbReference type="SUPFAM" id="SSF56672">
    <property type="entry name" value="DNA/RNA polymerases"/>
    <property type="match status" value="1"/>
</dbReference>
<dbReference type="GO" id="GO:0071897">
    <property type="term" value="P:DNA biosynthetic process"/>
    <property type="evidence" value="ECO:0007669"/>
    <property type="project" value="UniProtKB-ARBA"/>
</dbReference>
<accession>A0AAV1KC74</accession>
<dbReference type="Pfam" id="PF00078">
    <property type="entry name" value="RVT_1"/>
    <property type="match status" value="1"/>
</dbReference>
<proteinExistence type="predicted"/>
<sequence length="148" mass="16803">MSLPLHEKQHAYSLGKSTDSAFHQAITQVEGAIQNKEKCLGSFIDTESAFDRTNFSSIKVALRRHRVEPAQIDYWIVNKFSSQTILIAGESQAVQIRKRCSQGGVLSRLLWNMIIIELISKLNCNHFYIYSYADDLTLLVSGNIIRIE</sequence>
<feature type="domain" description="Reverse transcriptase" evidence="1">
    <location>
        <begin position="1"/>
        <end position="148"/>
    </location>
</feature>
<dbReference type="InterPro" id="IPR000477">
    <property type="entry name" value="RT_dom"/>
</dbReference>
<dbReference type="InterPro" id="IPR043502">
    <property type="entry name" value="DNA/RNA_pol_sf"/>
</dbReference>
<evidence type="ECO:0000313" key="3">
    <source>
        <dbReference type="Proteomes" id="UP001314205"/>
    </source>
</evidence>
<reference evidence="2 3" key="1">
    <citation type="submission" date="2023-11" db="EMBL/GenBank/DDBJ databases">
        <authorList>
            <person name="Hedman E."/>
            <person name="Englund M."/>
            <person name="Stromberg M."/>
            <person name="Nyberg Akerstrom W."/>
            <person name="Nylinder S."/>
            <person name="Jareborg N."/>
            <person name="Kallberg Y."/>
            <person name="Kronander E."/>
        </authorList>
    </citation>
    <scope>NUCLEOTIDE SEQUENCE [LARGE SCALE GENOMIC DNA]</scope>
</reference>
<protein>
    <recommendedName>
        <fullName evidence="1">Reverse transcriptase domain-containing protein</fullName>
    </recommendedName>
</protein>
<gene>
    <name evidence="2" type="ORF">PARMNEM_LOCUS2028</name>
</gene>
<name>A0AAV1KC74_9NEOP</name>
<dbReference type="EMBL" id="CAVLGL010000013">
    <property type="protein sequence ID" value="CAK1580188.1"/>
    <property type="molecule type" value="Genomic_DNA"/>
</dbReference>
<evidence type="ECO:0000259" key="1">
    <source>
        <dbReference type="PROSITE" id="PS50878"/>
    </source>
</evidence>
<organism evidence="2 3">
    <name type="scientific">Parnassius mnemosyne</name>
    <name type="common">clouded apollo</name>
    <dbReference type="NCBI Taxonomy" id="213953"/>
    <lineage>
        <taxon>Eukaryota</taxon>
        <taxon>Metazoa</taxon>
        <taxon>Ecdysozoa</taxon>
        <taxon>Arthropoda</taxon>
        <taxon>Hexapoda</taxon>
        <taxon>Insecta</taxon>
        <taxon>Pterygota</taxon>
        <taxon>Neoptera</taxon>
        <taxon>Endopterygota</taxon>
        <taxon>Lepidoptera</taxon>
        <taxon>Glossata</taxon>
        <taxon>Ditrysia</taxon>
        <taxon>Papilionoidea</taxon>
        <taxon>Papilionidae</taxon>
        <taxon>Parnassiinae</taxon>
        <taxon>Parnassini</taxon>
        <taxon>Parnassius</taxon>
        <taxon>Driopa</taxon>
    </lineage>
</organism>
<evidence type="ECO:0000313" key="2">
    <source>
        <dbReference type="EMBL" id="CAK1580188.1"/>
    </source>
</evidence>
<keyword evidence="3" id="KW-1185">Reference proteome</keyword>